<organism evidence="2 3">
    <name type="scientific">Plasmodium malariae</name>
    <dbReference type="NCBI Taxonomy" id="5858"/>
    <lineage>
        <taxon>Eukaryota</taxon>
        <taxon>Sar</taxon>
        <taxon>Alveolata</taxon>
        <taxon>Apicomplexa</taxon>
        <taxon>Aconoidasida</taxon>
        <taxon>Haemosporida</taxon>
        <taxon>Plasmodiidae</taxon>
        <taxon>Plasmodium</taxon>
        <taxon>Plasmodium (Plasmodium)</taxon>
    </lineage>
</organism>
<dbReference type="RefSeq" id="XP_028859086.1">
    <property type="nucleotide sequence ID" value="XM_029004644.1"/>
</dbReference>
<feature type="transmembrane region" description="Helical" evidence="1">
    <location>
        <begin position="164"/>
        <end position="188"/>
    </location>
</feature>
<keyword evidence="3" id="KW-1185">Reference proteome</keyword>
<accession>A0A1D3JHF2</accession>
<proteinExistence type="predicted"/>
<dbReference type="OrthoDB" id="10669034at2759"/>
<feature type="transmembrane region" description="Helical" evidence="1">
    <location>
        <begin position="238"/>
        <end position="259"/>
    </location>
</feature>
<dbReference type="InterPro" id="IPR022139">
    <property type="entry name" value="Fam-L/Fam-M-like_plasmodium"/>
</dbReference>
<dbReference type="AlphaFoldDB" id="A0A1D3JHF2"/>
<dbReference type="EMBL" id="FLRL01000022">
    <property type="protein sequence ID" value="SBT85749.1"/>
    <property type="molecule type" value="Genomic_DNA"/>
</dbReference>
<dbReference type="GeneID" id="39865587"/>
<feature type="transmembrane region" description="Helical" evidence="1">
    <location>
        <begin position="6"/>
        <end position="26"/>
    </location>
</feature>
<dbReference type="VEuPathDB" id="PlasmoDB:PmUG01_00013200"/>
<dbReference type="Pfam" id="PF12420">
    <property type="entry name" value="DUF3671"/>
    <property type="match status" value="1"/>
</dbReference>
<evidence type="ECO:0000256" key="1">
    <source>
        <dbReference type="SAM" id="Phobius"/>
    </source>
</evidence>
<name>A0A1D3JHF2_PLAMA</name>
<protein>
    <submittedName>
        <fullName evidence="2">Fam-l protein</fullName>
    </submittedName>
</protein>
<sequence>MEQNIKLLFFTTLSSFIILSWICHFYNDMSTFNKYLNENYNLHEKKDIKSYRLLAKCKQNHISSIVGLKSVIRNNELKDKKNISNSEKENKYIYVQLDESSLNSVVHHKQSKKNKSYIFETKTYSNLEKKIFKELDYFDFLKNNRTISDNLYKKMVLKKYRSRIIIPLVLFIFLSISLLLDFCCGYGLRRGLFILLKLSLGRAPLDSLYTFLQNNLGSFFKLTTSSNRELYITPFFEFLIYFSSFVILGITLILGVLYYHKKVKKYEKIKHKKR</sequence>
<evidence type="ECO:0000313" key="3">
    <source>
        <dbReference type="Proteomes" id="UP000219813"/>
    </source>
</evidence>
<dbReference type="KEGG" id="pmal:PMUG01_00013200"/>
<gene>
    <name evidence="2" type="primary">PmUG01_00013200</name>
    <name evidence="2" type="ORF">PMUG01_00013200</name>
</gene>
<dbReference type="Proteomes" id="UP000219813">
    <property type="component" value="Unassembled WGS sequence"/>
</dbReference>
<reference evidence="2 3" key="1">
    <citation type="submission" date="2016-06" db="EMBL/GenBank/DDBJ databases">
        <authorList>
            <consortium name="Pathogen Informatics"/>
        </authorList>
    </citation>
    <scope>NUCLEOTIDE SEQUENCE [LARGE SCALE GENOMIC DNA]</scope>
</reference>
<keyword evidence="1" id="KW-0812">Transmembrane</keyword>
<evidence type="ECO:0000313" key="2">
    <source>
        <dbReference type="EMBL" id="SBT85749.1"/>
    </source>
</evidence>
<keyword evidence="1" id="KW-1133">Transmembrane helix</keyword>
<keyword evidence="1" id="KW-0472">Membrane</keyword>